<sequence length="145" mass="16694">MPQLINIALSQYGVTEIVGKEHNSIVLNYFKEIGHTWVTTDETAWCSAFINWVALKAKVERSNKLTARSWLQVGTEIKEPKLNDVVVFWRSKKASWKGHVGLFISYSEDKKYIYVLGGNQNNQVNIKKYPVYRLLGFRRLSAINS</sequence>
<protein>
    <submittedName>
        <fullName evidence="1">Cell wall-associated hydrolases</fullName>
    </submittedName>
</protein>
<organism evidence="1 2">
    <name type="scientific">Nonlabens ulvanivorans</name>
    <name type="common">Persicivirga ulvanivorans</name>
    <dbReference type="NCBI Taxonomy" id="906888"/>
    <lineage>
        <taxon>Bacteria</taxon>
        <taxon>Pseudomonadati</taxon>
        <taxon>Bacteroidota</taxon>
        <taxon>Flavobacteriia</taxon>
        <taxon>Flavobacteriales</taxon>
        <taxon>Flavobacteriaceae</taxon>
        <taxon>Nonlabens</taxon>
    </lineage>
</organism>
<dbReference type="AlphaFoldDB" id="A0A090WC78"/>
<dbReference type="EMBL" id="BBNT01000002">
    <property type="protein sequence ID" value="GAL74610.1"/>
    <property type="molecule type" value="Genomic_DNA"/>
</dbReference>
<comment type="caution">
    <text evidence="1">The sequence shown here is derived from an EMBL/GenBank/DDBJ whole genome shotgun (WGS) entry which is preliminary data.</text>
</comment>
<keyword evidence="1" id="KW-0378">Hydrolase</keyword>
<gene>
    <name evidence="1" type="ORF">JCM19275_3465</name>
</gene>
<dbReference type="Gene3D" id="3.90.1720.10">
    <property type="entry name" value="endopeptidase domain like (from Nostoc punctiforme)"/>
    <property type="match status" value="1"/>
</dbReference>
<proteinExistence type="predicted"/>
<dbReference type="NCBIfam" id="TIGR02594">
    <property type="entry name" value="TIGR02594 family protein"/>
    <property type="match status" value="1"/>
</dbReference>
<evidence type="ECO:0000313" key="2">
    <source>
        <dbReference type="Proteomes" id="UP000029647"/>
    </source>
</evidence>
<reference evidence="1 2" key="1">
    <citation type="journal article" date="2014" name="Genome Announc.">
        <title>Draft Genome Sequences of Marine Flavobacterium Nonlabens Strains NR17, NR24, NR27, NR32, NR33, and Ara13.</title>
        <authorList>
            <person name="Nakanishi M."/>
            <person name="Meirelles P."/>
            <person name="Suzuki R."/>
            <person name="Takatani N."/>
            <person name="Mino S."/>
            <person name="Suda W."/>
            <person name="Oshima K."/>
            <person name="Hattori M."/>
            <person name="Ohkuma M."/>
            <person name="Hosokawa M."/>
            <person name="Miyashita K."/>
            <person name="Thompson F.L."/>
            <person name="Niwa A."/>
            <person name="Sawabe T."/>
            <person name="Sawabe T."/>
        </authorList>
    </citation>
    <scope>NUCLEOTIDE SEQUENCE [LARGE SCALE GENOMIC DNA]</scope>
    <source>
        <strain evidence="2">JCM19275</strain>
    </source>
</reference>
<dbReference type="InterPro" id="IPR038765">
    <property type="entry name" value="Papain-like_cys_pep_sf"/>
</dbReference>
<accession>A0A090WC78</accession>
<evidence type="ECO:0000313" key="1">
    <source>
        <dbReference type="EMBL" id="GAL74610.1"/>
    </source>
</evidence>
<dbReference type="GO" id="GO:0016787">
    <property type="term" value="F:hydrolase activity"/>
    <property type="evidence" value="ECO:0007669"/>
    <property type="project" value="UniProtKB-KW"/>
</dbReference>
<dbReference type="SUPFAM" id="SSF54001">
    <property type="entry name" value="Cysteine proteinases"/>
    <property type="match status" value="1"/>
</dbReference>
<dbReference type="InterPro" id="IPR013423">
    <property type="entry name" value="CHP02594"/>
</dbReference>
<name>A0A090WC78_NONUL</name>
<dbReference type="Proteomes" id="UP000029647">
    <property type="component" value="Unassembled WGS sequence"/>
</dbReference>